<proteinExistence type="predicted"/>
<dbReference type="GeneID" id="28765856"/>
<sequence length="138" mass="15381">MYEVSCDGFLATLNRKNYIYVEAVNPAGNSVRHAGWSFRDLDEAHIAAEGPADGLEDFKKAVEGAGDDEIFAKGRWKARHMGTQRMASTVSTLLKTQTCNMRWERGCRLAPRACISSASLSPQYPKVWTVRSLILVTR</sequence>
<accession>A0A177CXY7</accession>
<protein>
    <submittedName>
        <fullName evidence="1">Uncharacterized protein</fullName>
    </submittedName>
</protein>
<dbReference type="Proteomes" id="UP000077069">
    <property type="component" value="Unassembled WGS sequence"/>
</dbReference>
<evidence type="ECO:0000313" key="2">
    <source>
        <dbReference type="Proteomes" id="UP000077069"/>
    </source>
</evidence>
<dbReference type="EMBL" id="KV441548">
    <property type="protein sequence ID" value="OAG11710.1"/>
    <property type="molecule type" value="Genomic_DNA"/>
</dbReference>
<name>A0A177CXY7_9PLEO</name>
<dbReference type="AlphaFoldDB" id="A0A177CXY7"/>
<dbReference type="RefSeq" id="XP_018042075.1">
    <property type="nucleotide sequence ID" value="XM_018182370.1"/>
</dbReference>
<reference evidence="1 2" key="1">
    <citation type="submission" date="2016-05" db="EMBL/GenBank/DDBJ databases">
        <title>Comparative analysis of secretome profiles of manganese(II)-oxidizing ascomycete fungi.</title>
        <authorList>
            <consortium name="DOE Joint Genome Institute"/>
            <person name="Zeiner C.A."/>
            <person name="Purvine S.O."/>
            <person name="Zink E.M."/>
            <person name="Wu S."/>
            <person name="Pasa-Tolic L."/>
            <person name="Chaput D.L."/>
            <person name="Haridas S."/>
            <person name="Grigoriev I.V."/>
            <person name="Santelli C.M."/>
            <person name="Hansel C.M."/>
        </authorList>
    </citation>
    <scope>NUCLEOTIDE SEQUENCE [LARGE SCALE GENOMIC DNA]</scope>
    <source>
        <strain evidence="1 2">AP3s5-JAC2a</strain>
    </source>
</reference>
<organism evidence="1 2">
    <name type="scientific">Paraphaeosphaeria sporulosa</name>
    <dbReference type="NCBI Taxonomy" id="1460663"/>
    <lineage>
        <taxon>Eukaryota</taxon>
        <taxon>Fungi</taxon>
        <taxon>Dikarya</taxon>
        <taxon>Ascomycota</taxon>
        <taxon>Pezizomycotina</taxon>
        <taxon>Dothideomycetes</taxon>
        <taxon>Pleosporomycetidae</taxon>
        <taxon>Pleosporales</taxon>
        <taxon>Massarineae</taxon>
        <taxon>Didymosphaeriaceae</taxon>
        <taxon>Paraphaeosphaeria</taxon>
    </lineage>
</organism>
<dbReference type="InParanoid" id="A0A177CXY7"/>
<evidence type="ECO:0000313" key="1">
    <source>
        <dbReference type="EMBL" id="OAG11710.1"/>
    </source>
</evidence>
<dbReference type="OrthoDB" id="2115692at2759"/>
<gene>
    <name evidence="1" type="ORF">CC84DRAFT_1211354</name>
</gene>
<keyword evidence="2" id="KW-1185">Reference proteome</keyword>